<evidence type="ECO:0000313" key="1">
    <source>
        <dbReference type="EMBL" id="CAD9479973.1"/>
    </source>
</evidence>
<dbReference type="EMBL" id="HBGU01045618">
    <property type="protein sequence ID" value="CAD9479973.1"/>
    <property type="molecule type" value="Transcribed_RNA"/>
</dbReference>
<organism evidence="1">
    <name type="scientific">Haptolina brevifila</name>
    <dbReference type="NCBI Taxonomy" id="156173"/>
    <lineage>
        <taxon>Eukaryota</taxon>
        <taxon>Haptista</taxon>
        <taxon>Haptophyta</taxon>
        <taxon>Prymnesiophyceae</taxon>
        <taxon>Prymnesiales</taxon>
        <taxon>Prymnesiaceae</taxon>
        <taxon>Haptolina</taxon>
    </lineage>
</organism>
<accession>A0A7S2MFE2</accession>
<proteinExistence type="predicted"/>
<protein>
    <recommendedName>
        <fullName evidence="2">Fe2OG dioxygenase domain-containing protein</fullName>
    </recommendedName>
</protein>
<evidence type="ECO:0008006" key="2">
    <source>
        <dbReference type="Google" id="ProtNLM"/>
    </source>
</evidence>
<gene>
    <name evidence="1" type="ORF">CBRE1094_LOCUS24828</name>
</gene>
<dbReference type="AlphaFoldDB" id="A0A7S2MFE2"/>
<sequence>MIPVSGRDGERWKSLLSGGVDGLDELFALAKAAARGLAMLSCFVLRQDSAQARFVWHQDNNFPHVKLTIVYLLTIGSSTMRVAGFDSFVYESQGCGVAFPSAAHHRSGGCSHPGTMKVTFFFGEEADPEVLLYTRQVMRSQGGGNVTGSELWRDRDWDR</sequence>
<name>A0A7S2MFE2_9EUKA</name>
<reference evidence="1" key="1">
    <citation type="submission" date="2021-01" db="EMBL/GenBank/DDBJ databases">
        <authorList>
            <person name="Corre E."/>
            <person name="Pelletier E."/>
            <person name="Niang G."/>
            <person name="Scheremetjew M."/>
            <person name="Finn R."/>
            <person name="Kale V."/>
            <person name="Holt S."/>
            <person name="Cochrane G."/>
            <person name="Meng A."/>
            <person name="Brown T."/>
            <person name="Cohen L."/>
        </authorList>
    </citation>
    <scope>NUCLEOTIDE SEQUENCE</scope>
    <source>
        <strain evidence="1">UTEX LB 985</strain>
    </source>
</reference>